<keyword evidence="7" id="KW-1185">Reference proteome</keyword>
<dbReference type="InterPro" id="IPR009057">
    <property type="entry name" value="Homeodomain-like_sf"/>
</dbReference>
<evidence type="ECO:0000313" key="6">
    <source>
        <dbReference type="EMBL" id="NIJ52239.1"/>
    </source>
</evidence>
<dbReference type="Proteomes" id="UP001179181">
    <property type="component" value="Unassembled WGS sequence"/>
</dbReference>
<dbReference type="PANTHER" id="PTHR47506:SF1">
    <property type="entry name" value="HTH-TYPE TRANSCRIPTIONAL REGULATOR YJDC"/>
    <property type="match status" value="1"/>
</dbReference>
<feature type="DNA-binding region" description="H-T-H motif" evidence="4">
    <location>
        <begin position="28"/>
        <end position="47"/>
    </location>
</feature>
<dbReference type="SUPFAM" id="SSF46689">
    <property type="entry name" value="Homeodomain-like"/>
    <property type="match status" value="1"/>
</dbReference>
<dbReference type="InterPro" id="IPR001647">
    <property type="entry name" value="HTH_TetR"/>
</dbReference>
<dbReference type="InterPro" id="IPR036271">
    <property type="entry name" value="Tet_transcr_reg_TetR-rel_C_sf"/>
</dbReference>
<evidence type="ECO:0000256" key="4">
    <source>
        <dbReference type="PROSITE-ProRule" id="PRU00335"/>
    </source>
</evidence>
<dbReference type="EMBL" id="JAASQJ010000001">
    <property type="protein sequence ID" value="NIJ52239.1"/>
    <property type="molecule type" value="Genomic_DNA"/>
</dbReference>
<evidence type="ECO:0000256" key="3">
    <source>
        <dbReference type="ARBA" id="ARBA00023163"/>
    </source>
</evidence>
<comment type="caution">
    <text evidence="6">The sequence shown here is derived from an EMBL/GenBank/DDBJ whole genome shotgun (WGS) entry which is preliminary data.</text>
</comment>
<evidence type="ECO:0000256" key="2">
    <source>
        <dbReference type="ARBA" id="ARBA00023125"/>
    </source>
</evidence>
<keyword evidence="3" id="KW-0804">Transcription</keyword>
<dbReference type="InterPro" id="IPR054156">
    <property type="entry name" value="YxaF_TetR_C"/>
</dbReference>
<dbReference type="PROSITE" id="PS50977">
    <property type="entry name" value="HTH_TETR_2"/>
    <property type="match status" value="1"/>
</dbReference>
<dbReference type="RefSeq" id="WP_167268402.1">
    <property type="nucleotide sequence ID" value="NZ_JAASQJ010000001.1"/>
</dbReference>
<reference evidence="6 7" key="1">
    <citation type="submission" date="2020-03" db="EMBL/GenBank/DDBJ databases">
        <title>Genomic Encyclopedia of Type Strains, Phase IV (KMG-IV): sequencing the most valuable type-strain genomes for metagenomic binning, comparative biology and taxonomic classification.</title>
        <authorList>
            <person name="Goeker M."/>
        </authorList>
    </citation>
    <scope>NUCLEOTIDE SEQUENCE [LARGE SCALE GENOMIC DNA]</scope>
    <source>
        <strain evidence="6 7">DSM 102865</strain>
    </source>
</reference>
<sequence>MASVKVTNDVVIEQLLSVFRTVGYDGASMAQLAEATGLQKSSLYHRFPDGKQAMAGAVLDYIDESSKTDVVAVLLNTTLPPAQRLKTVLTAINNLYNGGQLSCVLRALSLGSAAEVFRSQIAGIFTGWITGFTRLALDLGKSQPEASQLAQGVVIGVQGALILAQTLQQPTVFGQTLARIEADFLAQL</sequence>
<feature type="domain" description="HTH tetR-type" evidence="5">
    <location>
        <begin position="5"/>
        <end position="65"/>
    </location>
</feature>
<organism evidence="6 7">
    <name type="scientific">Dyadobacter arcticus</name>
    <dbReference type="NCBI Taxonomy" id="1078754"/>
    <lineage>
        <taxon>Bacteria</taxon>
        <taxon>Pseudomonadati</taxon>
        <taxon>Bacteroidota</taxon>
        <taxon>Cytophagia</taxon>
        <taxon>Cytophagales</taxon>
        <taxon>Spirosomataceae</taxon>
        <taxon>Dyadobacter</taxon>
    </lineage>
</organism>
<dbReference type="Pfam" id="PF21993">
    <property type="entry name" value="TetR_C_13_2"/>
    <property type="match status" value="1"/>
</dbReference>
<dbReference type="SUPFAM" id="SSF48498">
    <property type="entry name" value="Tetracyclin repressor-like, C-terminal domain"/>
    <property type="match status" value="1"/>
</dbReference>
<evidence type="ECO:0000256" key="1">
    <source>
        <dbReference type="ARBA" id="ARBA00023015"/>
    </source>
</evidence>
<keyword evidence="1" id="KW-0805">Transcription regulation</keyword>
<dbReference type="Pfam" id="PF00440">
    <property type="entry name" value="TetR_N"/>
    <property type="match status" value="1"/>
</dbReference>
<protein>
    <submittedName>
        <fullName evidence="6">AcrR family transcriptional regulator</fullName>
    </submittedName>
</protein>
<evidence type="ECO:0000313" key="7">
    <source>
        <dbReference type="Proteomes" id="UP001179181"/>
    </source>
</evidence>
<name>A0ABX0UJN7_9BACT</name>
<keyword evidence="2 4" id="KW-0238">DNA-binding</keyword>
<dbReference type="Gene3D" id="1.10.357.10">
    <property type="entry name" value="Tetracycline Repressor, domain 2"/>
    <property type="match status" value="1"/>
</dbReference>
<gene>
    <name evidence="6" type="ORF">FHS68_001395</name>
</gene>
<dbReference type="PANTHER" id="PTHR47506">
    <property type="entry name" value="TRANSCRIPTIONAL REGULATORY PROTEIN"/>
    <property type="match status" value="1"/>
</dbReference>
<evidence type="ECO:0000259" key="5">
    <source>
        <dbReference type="PROSITE" id="PS50977"/>
    </source>
</evidence>
<proteinExistence type="predicted"/>
<accession>A0ABX0UJN7</accession>